<evidence type="ECO:0000256" key="2">
    <source>
        <dbReference type="ARBA" id="ARBA00023125"/>
    </source>
</evidence>
<accession>A0A1I5GPW5</accession>
<evidence type="ECO:0000313" key="6">
    <source>
        <dbReference type="Proteomes" id="UP000199036"/>
    </source>
</evidence>
<dbReference type="InterPro" id="IPR009057">
    <property type="entry name" value="Homeodomain-like_sf"/>
</dbReference>
<dbReference type="Gene3D" id="1.10.10.60">
    <property type="entry name" value="Homeodomain-like"/>
    <property type="match status" value="1"/>
</dbReference>
<dbReference type="OrthoDB" id="1007667at2"/>
<proteinExistence type="predicted"/>
<keyword evidence="6" id="KW-1185">Reference proteome</keyword>
<dbReference type="PRINTS" id="PR00032">
    <property type="entry name" value="HTHARAC"/>
</dbReference>
<dbReference type="RefSeq" id="WP_091526509.1">
    <property type="nucleotide sequence ID" value="NZ_FOVI01000046.1"/>
</dbReference>
<dbReference type="PANTHER" id="PTHR43280">
    <property type="entry name" value="ARAC-FAMILY TRANSCRIPTIONAL REGULATOR"/>
    <property type="match status" value="1"/>
</dbReference>
<evidence type="ECO:0000256" key="3">
    <source>
        <dbReference type="ARBA" id="ARBA00023163"/>
    </source>
</evidence>
<evidence type="ECO:0000256" key="1">
    <source>
        <dbReference type="ARBA" id="ARBA00023015"/>
    </source>
</evidence>
<organism evidence="5 6">
    <name type="scientific">Paenimyroides ummariense</name>
    <dbReference type="NCBI Taxonomy" id="913024"/>
    <lineage>
        <taxon>Bacteria</taxon>
        <taxon>Pseudomonadati</taxon>
        <taxon>Bacteroidota</taxon>
        <taxon>Flavobacteriia</taxon>
        <taxon>Flavobacteriales</taxon>
        <taxon>Flavobacteriaceae</taxon>
        <taxon>Paenimyroides</taxon>
    </lineage>
</organism>
<dbReference type="AlphaFoldDB" id="A0A1I5GPW5"/>
<feature type="domain" description="HTH araC/xylS-type" evidence="4">
    <location>
        <begin position="193"/>
        <end position="291"/>
    </location>
</feature>
<dbReference type="InterPro" id="IPR020449">
    <property type="entry name" value="Tscrpt_reg_AraC-type_HTH"/>
</dbReference>
<gene>
    <name evidence="5" type="ORF">SAMN05421741_14611</name>
</gene>
<evidence type="ECO:0000313" key="5">
    <source>
        <dbReference type="EMBL" id="SFO37601.1"/>
    </source>
</evidence>
<reference evidence="6" key="1">
    <citation type="submission" date="2016-10" db="EMBL/GenBank/DDBJ databases">
        <authorList>
            <person name="Varghese N."/>
            <person name="Submissions S."/>
        </authorList>
    </citation>
    <scope>NUCLEOTIDE SEQUENCE [LARGE SCALE GENOMIC DNA]</scope>
    <source>
        <strain evidence="6">DS-12</strain>
    </source>
</reference>
<protein>
    <submittedName>
        <fullName evidence="5">AraC-type DNA-binding protein</fullName>
    </submittedName>
</protein>
<dbReference type="SMART" id="SM00342">
    <property type="entry name" value="HTH_ARAC"/>
    <property type="match status" value="1"/>
</dbReference>
<dbReference type="STRING" id="913024.SAMN05421741_14611"/>
<dbReference type="Pfam" id="PF12833">
    <property type="entry name" value="HTH_18"/>
    <property type="match status" value="1"/>
</dbReference>
<dbReference type="SUPFAM" id="SSF46689">
    <property type="entry name" value="Homeodomain-like"/>
    <property type="match status" value="1"/>
</dbReference>
<name>A0A1I5GPW5_9FLAO</name>
<keyword evidence="3" id="KW-0804">Transcription</keyword>
<dbReference type="PANTHER" id="PTHR43280:SF32">
    <property type="entry name" value="TRANSCRIPTIONAL REGULATORY PROTEIN"/>
    <property type="match status" value="1"/>
</dbReference>
<dbReference type="EMBL" id="FOVI01000046">
    <property type="protein sequence ID" value="SFO37601.1"/>
    <property type="molecule type" value="Genomic_DNA"/>
</dbReference>
<dbReference type="GO" id="GO:0043565">
    <property type="term" value="F:sequence-specific DNA binding"/>
    <property type="evidence" value="ECO:0007669"/>
    <property type="project" value="InterPro"/>
</dbReference>
<keyword evidence="2 5" id="KW-0238">DNA-binding</keyword>
<evidence type="ECO:0000259" key="4">
    <source>
        <dbReference type="PROSITE" id="PS01124"/>
    </source>
</evidence>
<dbReference type="PROSITE" id="PS01124">
    <property type="entry name" value="HTH_ARAC_FAMILY_2"/>
    <property type="match status" value="1"/>
</dbReference>
<keyword evidence="1" id="KW-0805">Transcription regulation</keyword>
<sequence length="292" mass="33342">MKVKSLEIKDFLKIAAVKPRAATQTDFCVIDADSKNFSLNAENLNFHAIFLCTNGNCTTTVGPHRFLTDSKCLTAVPPHTTFSISDTSEDFKACLLLFKSDFLKKGFVKTDIMEELLYISPEYAPVFNLNTADFNDSLYKIKKIKEENEKQTPFCTEVSRLYILQILYDYNRVCELCLINSEKLINRQYQVLYQFRKLTEQHFSTMKTVKEYADLMNLSAKYLSECVKNHTGAAALSLIQNRIILEAEQLLNYSTLSIKSISYQLGFSSAASFSRFFKGLKGMSPVEFRTKP</sequence>
<dbReference type="GO" id="GO:0003700">
    <property type="term" value="F:DNA-binding transcription factor activity"/>
    <property type="evidence" value="ECO:0007669"/>
    <property type="project" value="InterPro"/>
</dbReference>
<dbReference type="Proteomes" id="UP000199036">
    <property type="component" value="Unassembled WGS sequence"/>
</dbReference>
<dbReference type="InterPro" id="IPR018060">
    <property type="entry name" value="HTH_AraC"/>
</dbReference>